<evidence type="ECO:0000256" key="5">
    <source>
        <dbReference type="ARBA" id="ARBA00023242"/>
    </source>
</evidence>
<dbReference type="AlphaFoldDB" id="A0A2I0B903"/>
<evidence type="ECO:0000313" key="9">
    <source>
        <dbReference type="Proteomes" id="UP000236161"/>
    </source>
</evidence>
<feature type="compositionally biased region" description="Low complexity" evidence="6">
    <location>
        <begin position="268"/>
        <end position="279"/>
    </location>
</feature>
<organism evidence="8 9">
    <name type="scientific">Apostasia shenzhenica</name>
    <dbReference type="NCBI Taxonomy" id="1088818"/>
    <lineage>
        <taxon>Eukaryota</taxon>
        <taxon>Viridiplantae</taxon>
        <taxon>Streptophyta</taxon>
        <taxon>Embryophyta</taxon>
        <taxon>Tracheophyta</taxon>
        <taxon>Spermatophyta</taxon>
        <taxon>Magnoliopsida</taxon>
        <taxon>Liliopsida</taxon>
        <taxon>Asparagales</taxon>
        <taxon>Orchidaceae</taxon>
        <taxon>Apostasioideae</taxon>
        <taxon>Apostasia</taxon>
    </lineage>
</organism>
<evidence type="ECO:0000256" key="3">
    <source>
        <dbReference type="ARBA" id="ARBA00023125"/>
    </source>
</evidence>
<accession>A0A2I0B903</accession>
<keyword evidence="3" id="KW-0238">DNA-binding</keyword>
<dbReference type="SMART" id="SM00774">
    <property type="entry name" value="WRKY"/>
    <property type="match status" value="1"/>
</dbReference>
<dbReference type="InterPro" id="IPR036576">
    <property type="entry name" value="WRKY_dom_sf"/>
</dbReference>
<evidence type="ECO:0000256" key="4">
    <source>
        <dbReference type="ARBA" id="ARBA00023163"/>
    </source>
</evidence>
<dbReference type="Proteomes" id="UP000236161">
    <property type="component" value="Unassembled WGS sequence"/>
</dbReference>
<dbReference type="STRING" id="1088818.A0A2I0B903"/>
<dbReference type="InterPro" id="IPR003657">
    <property type="entry name" value="WRKY_dom"/>
</dbReference>
<feature type="region of interest" description="Disordered" evidence="6">
    <location>
        <begin position="258"/>
        <end position="279"/>
    </location>
</feature>
<evidence type="ECO:0000259" key="7">
    <source>
        <dbReference type="PROSITE" id="PS50811"/>
    </source>
</evidence>
<keyword evidence="5" id="KW-0539">Nucleus</keyword>
<dbReference type="SUPFAM" id="SSF118290">
    <property type="entry name" value="WRKY DNA-binding domain"/>
    <property type="match status" value="2"/>
</dbReference>
<feature type="domain" description="WRKY" evidence="7">
    <location>
        <begin position="106"/>
        <end position="214"/>
    </location>
</feature>
<evidence type="ECO:0000256" key="1">
    <source>
        <dbReference type="ARBA" id="ARBA00004123"/>
    </source>
</evidence>
<dbReference type="PROSITE" id="PS50811">
    <property type="entry name" value="WRKY"/>
    <property type="match status" value="1"/>
</dbReference>
<reference evidence="8 9" key="1">
    <citation type="journal article" date="2017" name="Nature">
        <title>The Apostasia genome and the evolution of orchids.</title>
        <authorList>
            <person name="Zhang G.Q."/>
            <person name="Liu K.W."/>
            <person name="Li Z."/>
            <person name="Lohaus R."/>
            <person name="Hsiao Y.Y."/>
            <person name="Niu S.C."/>
            <person name="Wang J.Y."/>
            <person name="Lin Y.C."/>
            <person name="Xu Q."/>
            <person name="Chen L.J."/>
            <person name="Yoshida K."/>
            <person name="Fujiwara S."/>
            <person name="Wang Z.W."/>
            <person name="Zhang Y.Q."/>
            <person name="Mitsuda N."/>
            <person name="Wang M."/>
            <person name="Liu G.H."/>
            <person name="Pecoraro L."/>
            <person name="Huang H.X."/>
            <person name="Xiao X.J."/>
            <person name="Lin M."/>
            <person name="Wu X.Y."/>
            <person name="Wu W.L."/>
            <person name="Chen Y.Y."/>
            <person name="Chang S.B."/>
            <person name="Sakamoto S."/>
            <person name="Ohme-Takagi M."/>
            <person name="Yagi M."/>
            <person name="Zeng S.J."/>
            <person name="Shen C.Y."/>
            <person name="Yeh C.M."/>
            <person name="Luo Y.B."/>
            <person name="Tsai W.C."/>
            <person name="Van de Peer Y."/>
            <person name="Liu Z.J."/>
        </authorList>
    </citation>
    <scope>NUCLEOTIDE SEQUENCE [LARGE SCALE GENOMIC DNA]</scope>
    <source>
        <strain evidence="9">cv. Shenzhen</strain>
        <tissue evidence="8">Stem</tissue>
    </source>
</reference>
<dbReference type="OrthoDB" id="1888929at2759"/>
<name>A0A2I0B903_9ASPA</name>
<dbReference type="GO" id="GO:0005634">
    <property type="term" value="C:nucleus"/>
    <property type="evidence" value="ECO:0007669"/>
    <property type="project" value="UniProtKB-SubCell"/>
</dbReference>
<keyword evidence="2" id="KW-0805">Transcription regulation</keyword>
<dbReference type="InterPro" id="IPR044810">
    <property type="entry name" value="WRKY_plant"/>
</dbReference>
<proteinExistence type="predicted"/>
<dbReference type="PANTHER" id="PTHR32096">
    <property type="entry name" value="WRKY TRANSCRIPTION FACTOR 30-RELATED-RELATED"/>
    <property type="match status" value="1"/>
</dbReference>
<sequence length="343" mass="38298">MEGSAATVIAELTQLHELARKLGDHLDPCQIELCRSIAQEIVCSVEKAIRQAKSSAAGGAESLFSKNRALETDELDLLLNDNELQMPKKRKMLPKWTSRASSITGGGEGLPDDGHSWRKYGQKDILGARFPRLVSKDQPLLPALVNISFLNCLKLYDEMIDDKLKAFSNSLDISSYRAYYRCTHRKTQGCPAMKQIQRSDENHSVFDIIYRGTHTCSPVSQQNAQRSRHQYPSLGLLDQQKSWQLQFDLKNCLKVKTESSDSSENPDPTSSFSFTSTPTQGMKNDADLFSSLNPECDYVDSLSSALMLPTNSGPNCFPWSPCEMSSHGEIDHDIPFDTSIFFA</sequence>
<keyword evidence="4" id="KW-0804">Transcription</keyword>
<evidence type="ECO:0000256" key="6">
    <source>
        <dbReference type="SAM" id="MobiDB-lite"/>
    </source>
</evidence>
<dbReference type="Pfam" id="PF03106">
    <property type="entry name" value="WRKY"/>
    <property type="match status" value="2"/>
</dbReference>
<protein>
    <submittedName>
        <fullName evidence="8">Putative WRKY transcription factor 53</fullName>
    </submittedName>
</protein>
<evidence type="ECO:0000256" key="2">
    <source>
        <dbReference type="ARBA" id="ARBA00023015"/>
    </source>
</evidence>
<dbReference type="EMBL" id="KZ451905">
    <property type="protein sequence ID" value="PKA64231.1"/>
    <property type="molecule type" value="Genomic_DNA"/>
</dbReference>
<gene>
    <name evidence="8" type="primary">WRKY53</name>
    <name evidence="8" type="ORF">AXF42_Ash009451</name>
</gene>
<dbReference type="Gene3D" id="2.20.25.80">
    <property type="entry name" value="WRKY domain"/>
    <property type="match status" value="1"/>
</dbReference>
<evidence type="ECO:0000313" key="8">
    <source>
        <dbReference type="EMBL" id="PKA64231.1"/>
    </source>
</evidence>
<dbReference type="PANTHER" id="PTHR32096:SF146">
    <property type="entry name" value="WRKY TRANSCRIPTION FACTOR 19-RELATED"/>
    <property type="match status" value="1"/>
</dbReference>
<dbReference type="GO" id="GO:0000976">
    <property type="term" value="F:transcription cis-regulatory region binding"/>
    <property type="evidence" value="ECO:0007669"/>
    <property type="project" value="TreeGrafter"/>
</dbReference>
<dbReference type="GO" id="GO:0003700">
    <property type="term" value="F:DNA-binding transcription factor activity"/>
    <property type="evidence" value="ECO:0007669"/>
    <property type="project" value="InterPro"/>
</dbReference>
<comment type="subcellular location">
    <subcellularLocation>
        <location evidence="1">Nucleus</location>
    </subcellularLocation>
</comment>
<keyword evidence="9" id="KW-1185">Reference proteome</keyword>